<keyword evidence="2" id="KW-0472">Membrane</keyword>
<evidence type="ECO:0000256" key="1">
    <source>
        <dbReference type="SAM" id="MobiDB-lite"/>
    </source>
</evidence>
<dbReference type="OrthoDB" id="3689273at2"/>
<name>A0A1H0F4C4_9PSEU</name>
<feature type="compositionally biased region" description="Basic residues" evidence="1">
    <location>
        <begin position="163"/>
        <end position="172"/>
    </location>
</feature>
<evidence type="ECO:0000313" key="3">
    <source>
        <dbReference type="EMBL" id="SDN89379.1"/>
    </source>
</evidence>
<feature type="region of interest" description="Disordered" evidence="1">
    <location>
        <begin position="151"/>
        <end position="172"/>
    </location>
</feature>
<keyword evidence="2" id="KW-0812">Transmembrane</keyword>
<proteinExistence type="predicted"/>
<feature type="transmembrane region" description="Helical" evidence="2">
    <location>
        <begin position="112"/>
        <end position="132"/>
    </location>
</feature>
<dbReference type="RefSeq" id="WP_091368513.1">
    <property type="nucleotide sequence ID" value="NZ_FNDV01000003.1"/>
</dbReference>
<reference evidence="4" key="1">
    <citation type="submission" date="2016-10" db="EMBL/GenBank/DDBJ databases">
        <authorList>
            <person name="Varghese N."/>
            <person name="Submissions S."/>
        </authorList>
    </citation>
    <scope>NUCLEOTIDE SEQUENCE [LARGE SCALE GENOMIC DNA]</scope>
    <source>
        <strain evidence="4">IBRC-M 10655</strain>
    </source>
</reference>
<accession>A0A1H0F4C4</accession>
<organism evidence="3 4">
    <name type="scientific">Actinokineospora alba</name>
    <dbReference type="NCBI Taxonomy" id="504798"/>
    <lineage>
        <taxon>Bacteria</taxon>
        <taxon>Bacillati</taxon>
        <taxon>Actinomycetota</taxon>
        <taxon>Actinomycetes</taxon>
        <taxon>Pseudonocardiales</taxon>
        <taxon>Pseudonocardiaceae</taxon>
        <taxon>Actinokineospora</taxon>
    </lineage>
</organism>
<sequence>MGVVCMFAGIWVFIAVQHRMGLTTQAAHNIDRTGTAEVQSCSGSPAYLWLTVICDARVRWDGEQETATKRVHSVRELSGTVTVQLRNEGRGRGGGTVREVVTADFPFRPDGGLFFVLLVGIPGLGLVLGFLAGNRLSRLLPEPAPEKLVLRPMARTRRPGDKRSKRSRKRRG</sequence>
<dbReference type="AlphaFoldDB" id="A0A1H0F4C4"/>
<gene>
    <name evidence="3" type="ORF">SAMN05192558_101221</name>
</gene>
<dbReference type="EMBL" id="FNJB01000001">
    <property type="protein sequence ID" value="SDN89379.1"/>
    <property type="molecule type" value="Genomic_DNA"/>
</dbReference>
<keyword evidence="4" id="KW-1185">Reference proteome</keyword>
<evidence type="ECO:0000313" key="4">
    <source>
        <dbReference type="Proteomes" id="UP000199651"/>
    </source>
</evidence>
<dbReference type="STRING" id="504798.SAMN05421871_103649"/>
<keyword evidence="2" id="KW-1133">Transmembrane helix</keyword>
<protein>
    <submittedName>
        <fullName evidence="3">Uncharacterized protein</fullName>
    </submittedName>
</protein>
<evidence type="ECO:0000256" key="2">
    <source>
        <dbReference type="SAM" id="Phobius"/>
    </source>
</evidence>
<dbReference type="Proteomes" id="UP000199651">
    <property type="component" value="Unassembled WGS sequence"/>
</dbReference>